<proteinExistence type="predicted"/>
<name>A0A0F9RF65_9ZZZZ</name>
<accession>A0A0F9RF65</accession>
<dbReference type="Pfam" id="PF12728">
    <property type="entry name" value="HTH_17"/>
    <property type="match status" value="1"/>
</dbReference>
<reference evidence="2" key="1">
    <citation type="journal article" date="2015" name="Nature">
        <title>Complex archaea that bridge the gap between prokaryotes and eukaryotes.</title>
        <authorList>
            <person name="Spang A."/>
            <person name="Saw J.H."/>
            <person name="Jorgensen S.L."/>
            <person name="Zaremba-Niedzwiedzka K."/>
            <person name="Martijn J."/>
            <person name="Lind A.E."/>
            <person name="van Eijk R."/>
            <person name="Schleper C."/>
            <person name="Guy L."/>
            <person name="Ettema T.J."/>
        </authorList>
    </citation>
    <scope>NUCLEOTIDE SEQUENCE</scope>
</reference>
<dbReference type="SUPFAM" id="SSF46955">
    <property type="entry name" value="Putative DNA-binding domain"/>
    <property type="match status" value="1"/>
</dbReference>
<feature type="domain" description="Helix-turn-helix" evidence="1">
    <location>
        <begin position="5"/>
        <end position="56"/>
    </location>
</feature>
<evidence type="ECO:0000259" key="1">
    <source>
        <dbReference type="Pfam" id="PF12728"/>
    </source>
</evidence>
<dbReference type="InterPro" id="IPR041657">
    <property type="entry name" value="HTH_17"/>
</dbReference>
<dbReference type="EMBL" id="LAZR01000966">
    <property type="protein sequence ID" value="KKN53534.1"/>
    <property type="molecule type" value="Genomic_DNA"/>
</dbReference>
<dbReference type="InterPro" id="IPR009061">
    <property type="entry name" value="DNA-bd_dom_put_sf"/>
</dbReference>
<protein>
    <recommendedName>
        <fullName evidence="1">Helix-turn-helix domain-containing protein</fullName>
    </recommendedName>
</protein>
<organism evidence="2">
    <name type="scientific">marine sediment metagenome</name>
    <dbReference type="NCBI Taxonomy" id="412755"/>
    <lineage>
        <taxon>unclassified sequences</taxon>
        <taxon>metagenomes</taxon>
        <taxon>ecological metagenomes</taxon>
    </lineage>
</organism>
<comment type="caution">
    <text evidence="2">The sequence shown here is derived from an EMBL/GenBank/DDBJ whole genome shotgun (WGS) entry which is preliminary data.</text>
</comment>
<evidence type="ECO:0000313" key="2">
    <source>
        <dbReference type="EMBL" id="KKN53534.1"/>
    </source>
</evidence>
<dbReference type="AlphaFoldDB" id="A0A0F9RF65"/>
<sequence length="68" mass="7864">MHTALFNTKQAAEFLGVSCAFLERDRCYTGRIRFIKVGSRAVRYRLDDLNQFIENQVRRSTSHVAVSL</sequence>
<gene>
    <name evidence="2" type="ORF">LCGC14_0601330</name>
</gene>